<sequence>MMLGQIESYLPSLPQPADGPGEGPIQAPVVNAGSAQDMYVPQQYTGGREATPHSPSPVRPLHPLEGHEEGMMKEARKKKRKLPVYIPFPGLTFDKELDEAAKHRPGPEYGGGTGDVETRYNGYNRDSRLFQRKVDTDKKVHKFLHTMMGFAKGILDSNSVYFEEEEQKENFVEDFMAYIVQSKRDQRKAHKRSPYQDAPPF</sequence>
<proteinExistence type="predicted"/>
<dbReference type="AlphaFoldDB" id="A0A0E9NRC1"/>
<reference evidence="2 3" key="3">
    <citation type="journal article" date="2015" name="Genome Announc.">
        <title>Draft Genome Sequence of the Archiascomycetous Yeast Saitoella complicata.</title>
        <authorList>
            <person name="Yamauchi K."/>
            <person name="Kondo S."/>
            <person name="Hamamoto M."/>
            <person name="Takahashi Y."/>
            <person name="Ogura Y."/>
            <person name="Hayashi T."/>
            <person name="Nishida H."/>
        </authorList>
    </citation>
    <scope>NUCLEOTIDE SEQUENCE [LARGE SCALE GENOMIC DNA]</scope>
    <source>
        <strain evidence="2 3">NRRL Y-17804</strain>
    </source>
</reference>
<protein>
    <submittedName>
        <fullName evidence="2">Uncharacterized protein</fullName>
    </submittedName>
</protein>
<organism evidence="2 3">
    <name type="scientific">Saitoella complicata (strain BCRC 22490 / CBS 7301 / JCM 7358 / NBRC 10748 / NRRL Y-17804)</name>
    <dbReference type="NCBI Taxonomy" id="698492"/>
    <lineage>
        <taxon>Eukaryota</taxon>
        <taxon>Fungi</taxon>
        <taxon>Dikarya</taxon>
        <taxon>Ascomycota</taxon>
        <taxon>Taphrinomycotina</taxon>
        <taxon>Taphrinomycotina incertae sedis</taxon>
        <taxon>Saitoella</taxon>
    </lineage>
</organism>
<accession>A0A0E9NRC1</accession>
<evidence type="ECO:0000256" key="1">
    <source>
        <dbReference type="SAM" id="MobiDB-lite"/>
    </source>
</evidence>
<comment type="caution">
    <text evidence="2">The sequence shown here is derived from an EMBL/GenBank/DDBJ whole genome shotgun (WGS) entry which is preliminary data.</text>
</comment>
<dbReference type="Proteomes" id="UP000033140">
    <property type="component" value="Unassembled WGS sequence"/>
</dbReference>
<dbReference type="EMBL" id="BACD03000068">
    <property type="protein sequence ID" value="GAO52399.1"/>
    <property type="molecule type" value="Genomic_DNA"/>
</dbReference>
<reference evidence="2 3" key="1">
    <citation type="journal article" date="2011" name="J. Gen. Appl. Microbiol.">
        <title>Draft genome sequencing of the enigmatic yeast Saitoella complicata.</title>
        <authorList>
            <person name="Nishida H."/>
            <person name="Hamamoto M."/>
            <person name="Sugiyama J."/>
        </authorList>
    </citation>
    <scope>NUCLEOTIDE SEQUENCE [LARGE SCALE GENOMIC DNA]</scope>
    <source>
        <strain evidence="2 3">NRRL Y-17804</strain>
    </source>
</reference>
<keyword evidence="3" id="KW-1185">Reference proteome</keyword>
<feature type="region of interest" description="Disordered" evidence="1">
    <location>
        <begin position="1"/>
        <end position="34"/>
    </location>
</feature>
<reference evidence="2 3" key="2">
    <citation type="journal article" date="2014" name="J. Gen. Appl. Microbiol.">
        <title>The early diverging ascomycetous budding yeast Saitoella complicata has three histone deacetylases belonging to the Clr6, Hos2, and Rpd3 lineages.</title>
        <authorList>
            <person name="Nishida H."/>
            <person name="Matsumoto T."/>
            <person name="Kondo S."/>
            <person name="Hamamoto M."/>
            <person name="Yoshikawa H."/>
        </authorList>
    </citation>
    <scope>NUCLEOTIDE SEQUENCE [LARGE SCALE GENOMIC DNA]</scope>
    <source>
        <strain evidence="2 3">NRRL Y-17804</strain>
    </source>
</reference>
<gene>
    <name evidence="2" type="ORF">G7K_6477-t1</name>
</gene>
<feature type="region of interest" description="Disordered" evidence="1">
    <location>
        <begin position="45"/>
        <end position="64"/>
    </location>
</feature>
<evidence type="ECO:0000313" key="3">
    <source>
        <dbReference type="Proteomes" id="UP000033140"/>
    </source>
</evidence>
<name>A0A0E9NRC1_SAICN</name>
<evidence type="ECO:0000313" key="2">
    <source>
        <dbReference type="EMBL" id="GAO52399.1"/>
    </source>
</evidence>